<dbReference type="AlphaFoldDB" id="A0A9Q3KPZ5"/>
<gene>
    <name evidence="1" type="ORF">O181_124206</name>
</gene>
<dbReference type="PANTHER" id="PTHR13211:SF0">
    <property type="entry name" value="TELOMERASE CAJAL BODY PROTEIN 1"/>
    <property type="match status" value="1"/>
</dbReference>
<dbReference type="Proteomes" id="UP000765509">
    <property type="component" value="Unassembled WGS sequence"/>
</dbReference>
<proteinExistence type="predicted"/>
<dbReference type="PANTHER" id="PTHR13211">
    <property type="entry name" value="TELOMERASE CAJAL BODY PROTEIN 1"/>
    <property type="match status" value="1"/>
</dbReference>
<dbReference type="EMBL" id="AVOT02118133">
    <property type="protein sequence ID" value="MBW0584491.1"/>
    <property type="molecule type" value="Genomic_DNA"/>
</dbReference>
<evidence type="ECO:0000313" key="2">
    <source>
        <dbReference type="Proteomes" id="UP000765509"/>
    </source>
</evidence>
<dbReference type="InterPro" id="IPR051150">
    <property type="entry name" value="SWT21/TCAB1_mRNA_Telomere"/>
</dbReference>
<comment type="caution">
    <text evidence="1">The sequence shown here is derived from an EMBL/GenBank/DDBJ whole genome shotgun (WGS) entry which is preliminary data.</text>
</comment>
<evidence type="ECO:0000313" key="1">
    <source>
        <dbReference type="EMBL" id="MBW0584491.1"/>
    </source>
</evidence>
<sequence>MRLGVDRSSDGSTILTEATNWTIRLFHRYFSNSLFDLHHQPHANHLHSLFSLNPCVPAESHECAEDKCSWNPVRQFPMADSLLSTCWFPYSSLHDPSQYCFVAAVKDHPIQLLDASDGRIRASYPIVDHTDMPSILPHQDCTLALSQPQKNVMFPKLVKTERGIRPSNCLIEKLKVIINNSYHTRWDLKDKRNT</sequence>
<name>A0A9Q3KPZ5_9BASI</name>
<reference evidence="1" key="1">
    <citation type="submission" date="2021-03" db="EMBL/GenBank/DDBJ databases">
        <title>Draft genome sequence of rust myrtle Austropuccinia psidii MF-1, a brazilian biotype.</title>
        <authorList>
            <person name="Quecine M.C."/>
            <person name="Pachon D.M.R."/>
            <person name="Bonatelli M.L."/>
            <person name="Correr F.H."/>
            <person name="Franceschini L.M."/>
            <person name="Leite T.F."/>
            <person name="Margarido G.R.A."/>
            <person name="Almeida C.A."/>
            <person name="Ferrarezi J.A."/>
            <person name="Labate C.A."/>
        </authorList>
    </citation>
    <scope>NUCLEOTIDE SEQUENCE</scope>
    <source>
        <strain evidence="1">MF-1</strain>
    </source>
</reference>
<keyword evidence="2" id="KW-1185">Reference proteome</keyword>
<protein>
    <submittedName>
        <fullName evidence="1">Uncharacterized protein</fullName>
    </submittedName>
</protein>
<dbReference type="OrthoDB" id="239865at2759"/>
<organism evidence="1 2">
    <name type="scientific">Austropuccinia psidii MF-1</name>
    <dbReference type="NCBI Taxonomy" id="1389203"/>
    <lineage>
        <taxon>Eukaryota</taxon>
        <taxon>Fungi</taxon>
        <taxon>Dikarya</taxon>
        <taxon>Basidiomycota</taxon>
        <taxon>Pucciniomycotina</taxon>
        <taxon>Pucciniomycetes</taxon>
        <taxon>Pucciniales</taxon>
        <taxon>Sphaerophragmiaceae</taxon>
        <taxon>Austropuccinia</taxon>
    </lineage>
</organism>
<accession>A0A9Q3KPZ5</accession>